<feature type="transmembrane region" description="Helical" evidence="1">
    <location>
        <begin position="74"/>
        <end position="93"/>
    </location>
</feature>
<keyword evidence="1" id="KW-1133">Transmembrane helix</keyword>
<evidence type="ECO:0008006" key="4">
    <source>
        <dbReference type="Google" id="ProtNLM"/>
    </source>
</evidence>
<accession>A0A4U1D274</accession>
<sequence length="104" mass="11880">MNEKEFFTQLKKDWDQLDKLSEHSAPSINALKEEIIIAKVEKGRAFRKELCLFILTALIVLSAFTVAVYKVPVIFLVIQIVALVGAPILFFFLRKRNSEGRILS</sequence>
<evidence type="ECO:0000313" key="2">
    <source>
        <dbReference type="EMBL" id="TKC15277.1"/>
    </source>
</evidence>
<dbReference type="InterPro" id="IPR035238">
    <property type="entry name" value="DUF5345"/>
</dbReference>
<keyword evidence="3" id="KW-1185">Reference proteome</keyword>
<dbReference type="AlphaFoldDB" id="A0A4U1D274"/>
<evidence type="ECO:0000313" key="3">
    <source>
        <dbReference type="Proteomes" id="UP000307756"/>
    </source>
</evidence>
<dbReference type="EMBL" id="SWBM01000005">
    <property type="protein sequence ID" value="TKC15277.1"/>
    <property type="molecule type" value="Genomic_DNA"/>
</dbReference>
<dbReference type="RefSeq" id="WP_136832887.1">
    <property type="nucleotide sequence ID" value="NZ_SWBM01000005.1"/>
</dbReference>
<dbReference type="OrthoDB" id="2919207at2"/>
<feature type="transmembrane region" description="Helical" evidence="1">
    <location>
        <begin position="50"/>
        <end position="68"/>
    </location>
</feature>
<keyword evidence="1" id="KW-0812">Transmembrane</keyword>
<comment type="caution">
    <text evidence="2">The sequence shown here is derived from an EMBL/GenBank/DDBJ whole genome shotgun (WGS) entry which is preliminary data.</text>
</comment>
<dbReference type="Pfam" id="PF17280">
    <property type="entry name" value="DUF5345"/>
    <property type="match status" value="1"/>
</dbReference>
<gene>
    <name evidence="2" type="ORF">FA727_17745</name>
</gene>
<evidence type="ECO:0000256" key="1">
    <source>
        <dbReference type="SAM" id="Phobius"/>
    </source>
</evidence>
<protein>
    <recommendedName>
        <fullName evidence="4">YxlC family protein</fullName>
    </recommendedName>
</protein>
<name>A0A4U1D274_9BACI</name>
<keyword evidence="1" id="KW-0472">Membrane</keyword>
<dbReference type="Proteomes" id="UP000307756">
    <property type="component" value="Unassembled WGS sequence"/>
</dbReference>
<proteinExistence type="predicted"/>
<reference evidence="2 3" key="1">
    <citation type="journal article" date="2011" name="J. Microbiol.">
        <title>Bacillus kyonggiensis sp. nov., isolated from soil of a lettuce field.</title>
        <authorList>
            <person name="Dong K."/>
            <person name="Lee S."/>
        </authorList>
    </citation>
    <scope>NUCLEOTIDE SEQUENCE [LARGE SCALE GENOMIC DNA]</scope>
    <source>
        <strain evidence="2 3">NB22</strain>
    </source>
</reference>
<organism evidence="2 3">
    <name type="scientific">Robertmurraya kyonggiensis</name>
    <dbReference type="NCBI Taxonomy" id="1037680"/>
    <lineage>
        <taxon>Bacteria</taxon>
        <taxon>Bacillati</taxon>
        <taxon>Bacillota</taxon>
        <taxon>Bacilli</taxon>
        <taxon>Bacillales</taxon>
        <taxon>Bacillaceae</taxon>
        <taxon>Robertmurraya</taxon>
    </lineage>
</organism>